<dbReference type="InterPro" id="IPR036291">
    <property type="entry name" value="NAD(P)-bd_dom_sf"/>
</dbReference>
<dbReference type="EMBL" id="CP075587">
    <property type="protein sequence ID" value="QYF49173.1"/>
    <property type="molecule type" value="Genomic_DNA"/>
</dbReference>
<dbReference type="SUPFAM" id="SSF51735">
    <property type="entry name" value="NAD(P)-binding Rossmann-fold domains"/>
    <property type="match status" value="1"/>
</dbReference>
<comment type="similarity">
    <text evidence="1">Belongs to the Glu/Leu/Phe/Val dehydrogenases family.</text>
</comment>
<name>A0ABX8V1T0_9BACT</name>
<dbReference type="InterPro" id="IPR006096">
    <property type="entry name" value="Glu/Leu/Phe/Val/Trp_DH_C"/>
</dbReference>
<sequence>MDSQSKFPKETLEYGIEKERKKFEECYQWVEQHMPASFFEKMDEESLMLIVHNLMSFNLNDFFSHIHLKNLGFTLCLDSPDADLKVLKHYKMFGIKNYRSFTSNAPLPFPGVKKLLRISMIVFKETQEKESEDVISLKKEKEILKKIQERNPQVTEPDLHKLITELNSYFLRSLPQERLTLALDMFFRAKSRDNCQYEVRYNENWEEKKDTPSLQIVFAWRNVPKYSFLYRMARMIHRHGLTMKRVNATYVDAYSRQNILIMSLGLHGIQGKAAWEETNIDDFLRELVTLKYFEGLEIIEELFVDEGLLTGNQGNLVKAIIYFIHQTLVHADMNIYSFGHIEEGVCRHPELIVKVIQAFEAKFNPESVNLEAYQNIRREFMDLVDRLDTGHEINDTRRKNILKQAMNLVDYTLKTNVYRNNKTAFCFRLDPEYLNSVFYERKDKFPELPYAVFFMKGLYFIGFHIRFRDLSRGGLRTVFPEKMEQMLVERNYIFAECYNLAYTQNKKNKDIPEGGAKGVIFLEPYERLYSEEEIYQRELEDEGLPQEEIKQYLKAYHREQKLEYLYQTQRSYIESFLTILNCDPDGKLRAKRIIDYWKKPEYIYLGPDENMHNEMIDWIASYSQYYNYKPGGAFISSKPGSGINHKEFGVTSLGVNVYMEEMLKFLGINPNKDCFTVKMSGGPDGDVAGNQIYNLYRFYPTTAKLLATIDISGTIFDPVGLNLEVMARLFKEGKPLRFYPPSELNDEGFLLDLYTKREETAYAQKTLCWRKKNGQLIEDWLSGNEMNHLLRHNVHQVKADVFIPGGGRPRTLNENNIKDFLDEAGKPTAQAIIEGANLYLTPWARRSLEKLGVLIIKDSSSNKGGVTCSSFEVLTSLVLSQEEFVKEKQQIVNEILRLVSIKAREEASLLLTTHRDTQGFLTDISEWISERINQYKDQLMQYFQFMTLSNDPTDPFIRCLLNYCPPLLRNQYQNRVLIEVPDMHKKAIIACQIASRIVYTRGLDWSPSLVDILPLIITDPKIINGLD</sequence>
<evidence type="ECO:0000313" key="5">
    <source>
        <dbReference type="Proteomes" id="UP000826014"/>
    </source>
</evidence>
<proteinExistence type="inferred from homology"/>
<dbReference type="PANTHER" id="PTHR11606:SF39">
    <property type="entry name" value="GLUTAMATE_PHENYLALANINE_LEUCINE_VALINE_L-TRYPTOPHAN DEHYDROGENASE C-TERMINAL DOMAIN-CONTAINING PROTEIN"/>
    <property type="match status" value="1"/>
</dbReference>
<reference evidence="4 5" key="1">
    <citation type="journal article" date="2022" name="bioRxiv">
        <title>Ecology and evolution of chlamydial symbionts of arthropods.</title>
        <authorList>
            <person name="Halter T."/>
            <person name="Koestlbacher S."/>
            <person name="Collingro A."/>
            <person name="Sixt B.S."/>
            <person name="Toenshoff E.R."/>
            <person name="Hendrickx F."/>
            <person name="Kostanjsek R."/>
            <person name="Horn M."/>
        </authorList>
    </citation>
    <scope>NUCLEOTIDE SEQUENCE [LARGE SCALE GENOMIC DNA]</scope>
    <source>
        <strain evidence="4">W744xW776</strain>
    </source>
</reference>
<dbReference type="Pfam" id="PF05088">
    <property type="entry name" value="Bac_GDH_CD"/>
    <property type="match status" value="1"/>
</dbReference>
<dbReference type="InterPro" id="IPR028971">
    <property type="entry name" value="NAD-GDH_cat"/>
</dbReference>
<dbReference type="SMART" id="SM00839">
    <property type="entry name" value="ELFV_dehydrog"/>
    <property type="match status" value="1"/>
</dbReference>
<organism evidence="4 5">
    <name type="scientific">Candidatus Rhabdochlamydia oedothoracis</name>
    <dbReference type="NCBI Taxonomy" id="2720720"/>
    <lineage>
        <taxon>Bacteria</taxon>
        <taxon>Pseudomonadati</taxon>
        <taxon>Chlamydiota</taxon>
        <taxon>Chlamydiia</taxon>
        <taxon>Parachlamydiales</taxon>
        <taxon>Candidatus Rhabdochlamydiaceae</taxon>
        <taxon>Candidatus Rhabdochlamydia</taxon>
    </lineage>
</organism>
<evidence type="ECO:0000256" key="2">
    <source>
        <dbReference type="ARBA" id="ARBA00023002"/>
    </source>
</evidence>
<evidence type="ECO:0000256" key="1">
    <source>
        <dbReference type="ARBA" id="ARBA00006382"/>
    </source>
</evidence>
<dbReference type="PANTHER" id="PTHR11606">
    <property type="entry name" value="GLUTAMATE DEHYDROGENASE"/>
    <property type="match status" value="1"/>
</dbReference>
<dbReference type="Proteomes" id="UP000826014">
    <property type="component" value="Chromosome"/>
</dbReference>
<evidence type="ECO:0000259" key="3">
    <source>
        <dbReference type="SMART" id="SM00839"/>
    </source>
</evidence>
<keyword evidence="2" id="KW-0560">Oxidoreductase</keyword>
<dbReference type="RefSeq" id="WP_215217321.1">
    <property type="nucleotide sequence ID" value="NZ_CP075587.1"/>
</dbReference>
<dbReference type="InterPro" id="IPR046346">
    <property type="entry name" value="Aminoacid_DH-like_N_sf"/>
</dbReference>
<gene>
    <name evidence="4" type="ORF">RHABOEDO_001457</name>
</gene>
<keyword evidence="5" id="KW-1185">Reference proteome</keyword>
<feature type="domain" description="Glutamate/phenylalanine/leucine/valine/L-tryptophan dehydrogenase C-terminal" evidence="3">
    <location>
        <begin position="642"/>
        <end position="919"/>
    </location>
</feature>
<dbReference type="Gene3D" id="3.40.50.720">
    <property type="entry name" value="NAD(P)-binding Rossmann-like Domain"/>
    <property type="match status" value="1"/>
</dbReference>
<protein>
    <submittedName>
        <fullName evidence="4">Glutamate/Leucine/Phenylalanine/Valine dehydrogenase</fullName>
    </submittedName>
</protein>
<evidence type="ECO:0000313" key="4">
    <source>
        <dbReference type="EMBL" id="QYF49173.1"/>
    </source>
</evidence>
<dbReference type="SUPFAM" id="SSF53223">
    <property type="entry name" value="Aminoacid dehydrogenase-like, N-terminal domain"/>
    <property type="match status" value="1"/>
</dbReference>
<dbReference type="Pfam" id="PF00208">
    <property type="entry name" value="ELFV_dehydrog"/>
    <property type="match status" value="1"/>
</dbReference>
<accession>A0ABX8V1T0</accession>